<gene>
    <name evidence="3" type="ORF">ACFPU1_07645</name>
</gene>
<dbReference type="Gene3D" id="3.60.15.10">
    <property type="entry name" value="Ribonuclease Z/Hydroxyacylglutathione hydrolase-like"/>
    <property type="match status" value="1"/>
</dbReference>
<dbReference type="Pfam" id="PF12706">
    <property type="entry name" value="Lactamase_B_2"/>
    <property type="match status" value="1"/>
</dbReference>
<name>A0ABW0YKI8_9BACI</name>
<organism evidence="3 4">
    <name type="scientific">Thalassorhabdus alkalitolerans</name>
    <dbReference type="NCBI Taxonomy" id="2282697"/>
    <lineage>
        <taxon>Bacteria</taxon>
        <taxon>Bacillati</taxon>
        <taxon>Bacillota</taxon>
        <taxon>Bacilli</taxon>
        <taxon>Bacillales</taxon>
        <taxon>Bacillaceae</taxon>
        <taxon>Thalassorhabdus</taxon>
    </lineage>
</organism>
<evidence type="ECO:0000259" key="2">
    <source>
        <dbReference type="SMART" id="SM00849"/>
    </source>
</evidence>
<dbReference type="InterPro" id="IPR001279">
    <property type="entry name" value="Metallo-B-lactamas"/>
</dbReference>
<evidence type="ECO:0000313" key="4">
    <source>
        <dbReference type="Proteomes" id="UP001596142"/>
    </source>
</evidence>
<dbReference type="PANTHER" id="PTHR46018:SF4">
    <property type="entry name" value="METALLO-HYDROLASE YHFI-RELATED"/>
    <property type="match status" value="1"/>
</dbReference>
<protein>
    <submittedName>
        <fullName evidence="3">MBL fold metallo-hydrolase</fullName>
    </submittedName>
</protein>
<comment type="caution">
    <text evidence="3">The sequence shown here is derived from an EMBL/GenBank/DDBJ whole genome shotgun (WGS) entry which is preliminary data.</text>
</comment>
<reference evidence="4" key="1">
    <citation type="journal article" date="2019" name="Int. J. Syst. Evol. Microbiol.">
        <title>The Global Catalogue of Microorganisms (GCM) 10K type strain sequencing project: providing services to taxonomists for standard genome sequencing and annotation.</title>
        <authorList>
            <consortium name="The Broad Institute Genomics Platform"/>
            <consortium name="The Broad Institute Genome Sequencing Center for Infectious Disease"/>
            <person name="Wu L."/>
            <person name="Ma J."/>
        </authorList>
    </citation>
    <scope>NUCLEOTIDE SEQUENCE [LARGE SCALE GENOMIC DNA]</scope>
    <source>
        <strain evidence="4">CECT 7184</strain>
    </source>
</reference>
<dbReference type="Proteomes" id="UP001596142">
    <property type="component" value="Unassembled WGS sequence"/>
</dbReference>
<evidence type="ECO:0000313" key="3">
    <source>
        <dbReference type="EMBL" id="MFC5712651.1"/>
    </source>
</evidence>
<accession>A0ABW0YKI8</accession>
<keyword evidence="1" id="KW-0862">Zinc</keyword>
<dbReference type="SUPFAM" id="SSF56281">
    <property type="entry name" value="Metallo-hydrolase/oxidoreductase"/>
    <property type="match status" value="1"/>
</dbReference>
<evidence type="ECO:0000256" key="1">
    <source>
        <dbReference type="ARBA" id="ARBA00022833"/>
    </source>
</evidence>
<sequence>MKITVIGYWHGYPGAGEATSGYLFEEEGYKMLVDCGSGVVSSLQQYIDLKDLDSVVLSHYHNDHIADIGVLHYHRVLSYYGEGFEKPLTIYGHQEDSQGFSALSYKNLAAAFPYTDQAPLMAGPFTITFVKTSHPVACYGMRISTEKGSVFYTADTGYMPALASHAQHCDLMIAECSLFAGQDGTAAGHMNSHEAGKLADAAKAKELLLTHLPHFGNHKQLVSEAKEYFQGNVETAHAGWKKTIEQ</sequence>
<dbReference type="PANTHER" id="PTHR46018">
    <property type="entry name" value="ZINC PHOSPHODIESTERASE ELAC PROTEIN 1"/>
    <property type="match status" value="1"/>
</dbReference>
<dbReference type="CDD" id="cd07716">
    <property type="entry name" value="RNaseZ_short-form-like_MBL-fold"/>
    <property type="match status" value="1"/>
</dbReference>
<feature type="domain" description="Metallo-beta-lactamase" evidence="2">
    <location>
        <begin position="18"/>
        <end position="211"/>
    </location>
</feature>
<dbReference type="RefSeq" id="WP_385939856.1">
    <property type="nucleotide sequence ID" value="NZ_JBHSOZ010000003.1"/>
</dbReference>
<dbReference type="InterPro" id="IPR036866">
    <property type="entry name" value="RibonucZ/Hydroxyglut_hydro"/>
</dbReference>
<proteinExistence type="predicted"/>
<dbReference type="SMART" id="SM00849">
    <property type="entry name" value="Lactamase_B"/>
    <property type="match status" value="1"/>
</dbReference>
<dbReference type="EMBL" id="JBHSOZ010000003">
    <property type="protein sequence ID" value="MFC5712651.1"/>
    <property type="molecule type" value="Genomic_DNA"/>
</dbReference>
<keyword evidence="4" id="KW-1185">Reference proteome</keyword>